<dbReference type="OMA" id="NCEELCQ"/>
<reference evidence="2" key="1">
    <citation type="journal article" date="2014" name="Nat. Genet.">
        <title>Genome of the human hookworm Necator americanus.</title>
        <authorList>
            <person name="Tang Y.T."/>
            <person name="Gao X."/>
            <person name="Rosa B.A."/>
            <person name="Abubucker S."/>
            <person name="Hallsworth-Pepin K."/>
            <person name="Martin J."/>
            <person name="Tyagi R."/>
            <person name="Heizer E."/>
            <person name="Zhang X."/>
            <person name="Bhonagiri-Palsikar V."/>
            <person name="Minx P."/>
            <person name="Warren W.C."/>
            <person name="Wang Q."/>
            <person name="Zhan B."/>
            <person name="Hotez P.J."/>
            <person name="Sternberg P.W."/>
            <person name="Dougall A."/>
            <person name="Gaze S.T."/>
            <person name="Mulvenna J."/>
            <person name="Sotillo J."/>
            <person name="Ranganathan S."/>
            <person name="Rabelo E.M."/>
            <person name="Wilson R.K."/>
            <person name="Felgner P.L."/>
            <person name="Bethony J."/>
            <person name="Hawdon J.M."/>
            <person name="Gasser R.B."/>
            <person name="Loukas A."/>
            <person name="Mitreva M."/>
        </authorList>
    </citation>
    <scope>NUCLEOTIDE SEQUENCE [LARGE SCALE GENOMIC DNA]</scope>
</reference>
<name>W2SX52_NECAM</name>
<dbReference type="EMBL" id="KI660367">
    <property type="protein sequence ID" value="ETN74324.1"/>
    <property type="molecule type" value="Genomic_DNA"/>
</dbReference>
<dbReference type="KEGG" id="nai:NECAME_13034"/>
<protein>
    <submittedName>
        <fullName evidence="1">Uncharacterized protein</fullName>
    </submittedName>
</protein>
<evidence type="ECO:0000313" key="1">
    <source>
        <dbReference type="EMBL" id="ETN74324.1"/>
    </source>
</evidence>
<keyword evidence="2" id="KW-1185">Reference proteome</keyword>
<organism evidence="1 2">
    <name type="scientific">Necator americanus</name>
    <name type="common">Human hookworm</name>
    <dbReference type="NCBI Taxonomy" id="51031"/>
    <lineage>
        <taxon>Eukaryota</taxon>
        <taxon>Metazoa</taxon>
        <taxon>Ecdysozoa</taxon>
        <taxon>Nematoda</taxon>
        <taxon>Chromadorea</taxon>
        <taxon>Rhabditida</taxon>
        <taxon>Rhabditina</taxon>
        <taxon>Rhabditomorpha</taxon>
        <taxon>Strongyloidea</taxon>
        <taxon>Ancylostomatidae</taxon>
        <taxon>Bunostominae</taxon>
        <taxon>Necator</taxon>
    </lineage>
</organism>
<accession>W2SX52</accession>
<sequence length="680" mass="76757">MAHFKRIRSLRPAEGISRFLEICSHSGWRATTPIPIRIPRALLRRDHYSCYGLCRAITRAIFSKPCCDRRRILENCELVAFKETVLGDYYFERCPTICEDIAEHFVDFGDMDRSRHPATYTNEEFSNCEELCQHVFPKTLATKKSFCPDKGKNYNPCTLRSCKEVISGILMEDGQDAEDACPKMCPYMAVVMRGCEMDRRQFDEKKISELCSSINSTTKTTTISPKITAVTNPNEEFSNCEELCQHVFPKTLTHEKFFCPDKGKKYNPCTLRSCKKVISEILMEDGQHPKYVCPSMCRTMAVVMRGREMDRRMYSRKEIRGICLRIHSTSKTTTTPSTTTAATYTNEEFSNCEELCQHVFPKTLTSMKSFCPDKGKNYNPCTLRSCKEFINGILMDNGEDAKDACPKMCSSVAVAMLGRDMDRQQFDEKKISELCSSISSTTKTTTSSPKITAVTNPTEEFSNCEELCQHVFPKTLTSMKSFCPDKGKNYNPCTLRSCKEFINGILMDNGEDAKDACPKMCSSVAVAMLGRDMDRRRFDEKKITELCPSIDSTSETSTRNPTTAAAICPNAKFSSCKDLCEYALSETLHDDPRLCWDGKTSATFCIHNACEIVVHQTLMLEHVCPEMCPSMIAAVREVEGRHPRSKSVILELCLNVSSTPTIFPSCPVTTSVEPGLTQLW</sequence>
<dbReference type="Proteomes" id="UP000053676">
    <property type="component" value="Unassembled WGS sequence"/>
</dbReference>
<gene>
    <name evidence="1" type="ORF">NECAME_13034</name>
</gene>
<proteinExistence type="predicted"/>
<evidence type="ECO:0000313" key="2">
    <source>
        <dbReference type="Proteomes" id="UP000053676"/>
    </source>
</evidence>
<dbReference type="AlphaFoldDB" id="W2SX52"/>